<reference evidence="2" key="1">
    <citation type="journal article" date="2017" name="Nat. Microbiol.">
        <title>Global analysis of biosynthetic gene clusters reveals vast potential of secondary metabolite production in Penicillium species.</title>
        <authorList>
            <person name="Nielsen J.C."/>
            <person name="Grijseels S."/>
            <person name="Prigent S."/>
            <person name="Ji B."/>
            <person name="Dainat J."/>
            <person name="Nielsen K.F."/>
            <person name="Frisvad J.C."/>
            <person name="Workman M."/>
            <person name="Nielsen J."/>
        </authorList>
    </citation>
    <scope>NUCLEOTIDE SEQUENCE [LARGE SCALE GENOMIC DNA]</scope>
    <source>
        <strain evidence="2">IBT 31811</strain>
    </source>
</reference>
<name>A0A1V6PFN6_9EURO</name>
<gene>
    <name evidence="1" type="ORF">PENANT_c142G02387</name>
</gene>
<dbReference type="EMBL" id="MDYN01000142">
    <property type="protein sequence ID" value="OQD75879.1"/>
    <property type="molecule type" value="Genomic_DNA"/>
</dbReference>
<proteinExistence type="predicted"/>
<evidence type="ECO:0000313" key="1">
    <source>
        <dbReference type="EMBL" id="OQD75879.1"/>
    </source>
</evidence>
<sequence length="46" mass="5260">MSHAGVPGLSISMAVYTPNEAVTAPSWTPVFRLFQRSVLWSWRLRR</sequence>
<dbReference type="Proteomes" id="UP000191672">
    <property type="component" value="Unassembled WGS sequence"/>
</dbReference>
<keyword evidence="2" id="KW-1185">Reference proteome</keyword>
<dbReference type="AlphaFoldDB" id="A0A1V6PFN6"/>
<evidence type="ECO:0000313" key="2">
    <source>
        <dbReference type="Proteomes" id="UP000191672"/>
    </source>
</evidence>
<accession>A0A1V6PFN6</accession>
<comment type="caution">
    <text evidence="1">The sequence shown here is derived from an EMBL/GenBank/DDBJ whole genome shotgun (WGS) entry which is preliminary data.</text>
</comment>
<protein>
    <submittedName>
        <fullName evidence="1">Uncharacterized protein</fullName>
    </submittedName>
</protein>
<organism evidence="1 2">
    <name type="scientific">Penicillium antarcticum</name>
    <dbReference type="NCBI Taxonomy" id="416450"/>
    <lineage>
        <taxon>Eukaryota</taxon>
        <taxon>Fungi</taxon>
        <taxon>Dikarya</taxon>
        <taxon>Ascomycota</taxon>
        <taxon>Pezizomycotina</taxon>
        <taxon>Eurotiomycetes</taxon>
        <taxon>Eurotiomycetidae</taxon>
        <taxon>Eurotiales</taxon>
        <taxon>Aspergillaceae</taxon>
        <taxon>Penicillium</taxon>
    </lineage>
</organism>